<dbReference type="Proteomes" id="UP000224265">
    <property type="component" value="Segment"/>
</dbReference>
<gene>
    <name evidence="2" type="ORF">SEA_WEISS13_38</name>
</gene>
<protein>
    <submittedName>
        <fullName evidence="2">Uncharacterized protein</fullName>
    </submittedName>
</protein>
<proteinExistence type="predicted"/>
<keyword evidence="1" id="KW-0472">Membrane</keyword>
<evidence type="ECO:0000313" key="3">
    <source>
        <dbReference type="Proteomes" id="UP000224265"/>
    </source>
</evidence>
<evidence type="ECO:0000256" key="1">
    <source>
        <dbReference type="SAM" id="Phobius"/>
    </source>
</evidence>
<organism evidence="2 3">
    <name type="scientific">Mycobacterium phage Weiss13</name>
    <dbReference type="NCBI Taxonomy" id="1784843"/>
    <lineage>
        <taxon>Viruses</taxon>
        <taxon>Duplodnaviria</taxon>
        <taxon>Heunggongvirae</taxon>
        <taxon>Uroviricota</taxon>
        <taxon>Caudoviricetes</taxon>
        <taxon>Papyrusvirus</taxon>
        <taxon>Papyrusvirus send513</taxon>
    </lineage>
</organism>
<name>A0A109ZVH4_9CAUD</name>
<keyword evidence="1" id="KW-1133">Transmembrane helix</keyword>
<feature type="transmembrane region" description="Helical" evidence="1">
    <location>
        <begin position="6"/>
        <end position="26"/>
    </location>
</feature>
<accession>A0A109ZVH4</accession>
<reference evidence="2 3" key="1">
    <citation type="submission" date="2015-08" db="EMBL/GenBank/DDBJ databases">
        <authorList>
            <person name="Adams C.A."/>
            <person name="Ardeshna N.S."/>
            <person name="Badithe A.V."/>
            <person name="Badrani J.H."/>
            <person name="Birkholz E.A."/>
            <person name="Butler M."/>
            <person name="Chu A."/>
            <person name="Farmer C.N."/>
            <person name="Frischer G.M."/>
            <person name="Hsieh L.Y."/>
            <person name="Jackson K.B."/>
            <person name="Kagy D.N."/>
            <person name="Kendall J.C."/>
            <person name="Lin C.Y."/>
            <person name="Morgan M.N."/>
            <person name="Nachnani R."/>
            <person name="Nadeau S.M."/>
            <person name="Parikh M."/>
            <person name="Perez M.V."/>
            <person name="Peters C.E."/>
            <person name="Pogliano J."/>
            <person name="Popescu N.I."/>
            <person name="Shiao R."/>
            <person name="Song C.L."/>
            <person name="Ting J.M."/>
            <person name="Udani D.R."/>
            <person name="Waller L.B."/>
            <person name="Wang A.Y."/>
            <person name="Wu C.E."/>
            <person name="Yang A.B."/>
            <person name="Yao J."/>
            <person name="Zhang B.H."/>
            <person name="Anders K.R."/>
            <person name="Bradley K.W."/>
            <person name="Asai D.J."/>
            <person name="Bowman C.A."/>
            <person name="Russell D.A."/>
            <person name="Pope W.H."/>
            <person name="Jacobs-Sera D."/>
            <person name="Hendrix R.W."/>
            <person name="Hatfull G.F."/>
        </authorList>
    </citation>
    <scope>NUCLEOTIDE SEQUENCE [LARGE SCALE GENOMIC DNA]</scope>
</reference>
<dbReference type="EMBL" id="KT591076">
    <property type="protein sequence ID" value="AMB17252.1"/>
    <property type="molecule type" value="Genomic_DNA"/>
</dbReference>
<keyword evidence="1" id="KW-0812">Transmembrane</keyword>
<sequence>MKVLESLITQAALVTVAAISAVGGIYSTYANRKQNSATADKTKKEGEQVGDQTWIRRLEALSQDFEKLQKLSDERFERLVEIEMLITEHVSWDFRIMRLLREHGIEAETPPSLVYVRHKLKEAQEQEKSLGETG</sequence>
<evidence type="ECO:0000313" key="2">
    <source>
        <dbReference type="EMBL" id="AMB17252.1"/>
    </source>
</evidence>